<sequence>MFSVEEYHSLLLKEGLHVNLAKYKFYTCNGNSRRIQNLSAILGFNVGNMPFNYLGVPSLKGSLEGCIFNL</sequence>
<gene>
    <name evidence="1" type="ORF">Lalb_Chr21g0318811</name>
</gene>
<keyword evidence="2" id="KW-1185">Reference proteome</keyword>
<dbReference type="Proteomes" id="UP000447434">
    <property type="component" value="Chromosome 21"/>
</dbReference>
<name>A0A6A4NRV3_LUPAL</name>
<accession>A0A6A4NRV3</accession>
<dbReference type="EMBL" id="WOCE01000021">
    <property type="protein sequence ID" value="KAE9590364.1"/>
    <property type="molecule type" value="Genomic_DNA"/>
</dbReference>
<evidence type="ECO:0008006" key="3">
    <source>
        <dbReference type="Google" id="ProtNLM"/>
    </source>
</evidence>
<evidence type="ECO:0000313" key="1">
    <source>
        <dbReference type="EMBL" id="KAE9590364.1"/>
    </source>
</evidence>
<proteinExistence type="predicted"/>
<protein>
    <recommendedName>
        <fullName evidence="3">RNA-directed DNA polymerase</fullName>
    </recommendedName>
</protein>
<comment type="caution">
    <text evidence="1">The sequence shown here is derived from an EMBL/GenBank/DDBJ whole genome shotgun (WGS) entry which is preliminary data.</text>
</comment>
<dbReference type="AlphaFoldDB" id="A0A6A4NRV3"/>
<reference evidence="2" key="1">
    <citation type="journal article" date="2020" name="Nat. Commun.">
        <title>Genome sequence of the cluster root forming white lupin.</title>
        <authorList>
            <person name="Hufnagel B."/>
            <person name="Marques A."/>
            <person name="Soriano A."/>
            <person name="Marques L."/>
            <person name="Divol F."/>
            <person name="Doumas P."/>
            <person name="Sallet E."/>
            <person name="Mancinotti D."/>
            <person name="Carrere S."/>
            <person name="Marande W."/>
            <person name="Arribat S."/>
            <person name="Keller J."/>
            <person name="Huneau C."/>
            <person name="Blein T."/>
            <person name="Aime D."/>
            <person name="Laguerre M."/>
            <person name="Taylor J."/>
            <person name="Schubert V."/>
            <person name="Nelson M."/>
            <person name="Geu-Flores F."/>
            <person name="Crespi M."/>
            <person name="Gallardo-Guerrero K."/>
            <person name="Delaux P.-M."/>
            <person name="Salse J."/>
            <person name="Berges H."/>
            <person name="Guyot R."/>
            <person name="Gouzy J."/>
            <person name="Peret B."/>
        </authorList>
    </citation>
    <scope>NUCLEOTIDE SEQUENCE [LARGE SCALE GENOMIC DNA]</scope>
    <source>
        <strain evidence="2">cv. Amiga</strain>
    </source>
</reference>
<evidence type="ECO:0000313" key="2">
    <source>
        <dbReference type="Proteomes" id="UP000447434"/>
    </source>
</evidence>
<organism evidence="1 2">
    <name type="scientific">Lupinus albus</name>
    <name type="common">White lupine</name>
    <name type="synonym">Lupinus termis</name>
    <dbReference type="NCBI Taxonomy" id="3870"/>
    <lineage>
        <taxon>Eukaryota</taxon>
        <taxon>Viridiplantae</taxon>
        <taxon>Streptophyta</taxon>
        <taxon>Embryophyta</taxon>
        <taxon>Tracheophyta</taxon>
        <taxon>Spermatophyta</taxon>
        <taxon>Magnoliopsida</taxon>
        <taxon>eudicotyledons</taxon>
        <taxon>Gunneridae</taxon>
        <taxon>Pentapetalae</taxon>
        <taxon>rosids</taxon>
        <taxon>fabids</taxon>
        <taxon>Fabales</taxon>
        <taxon>Fabaceae</taxon>
        <taxon>Papilionoideae</taxon>
        <taxon>50 kb inversion clade</taxon>
        <taxon>genistoids sensu lato</taxon>
        <taxon>core genistoids</taxon>
        <taxon>Genisteae</taxon>
        <taxon>Lupinus</taxon>
    </lineage>
</organism>